<reference evidence="1" key="1">
    <citation type="journal article" date="2024" name="Gigascience">
        <title>Chromosome-level genome of the poultry shaft louse Menopon gallinae provides insight into the host-switching and adaptive evolution of parasitic lice.</title>
        <authorList>
            <person name="Xu Y."/>
            <person name="Ma L."/>
            <person name="Liu S."/>
            <person name="Liang Y."/>
            <person name="Liu Q."/>
            <person name="He Z."/>
            <person name="Tian L."/>
            <person name="Duan Y."/>
            <person name="Cai W."/>
            <person name="Li H."/>
            <person name="Song F."/>
        </authorList>
    </citation>
    <scope>NUCLEOTIDE SEQUENCE</scope>
    <source>
        <strain evidence="1">Cailab_2023a</strain>
    </source>
</reference>
<organism evidence="1">
    <name type="scientific">Menopon gallinae</name>
    <name type="common">poultry shaft louse</name>
    <dbReference type="NCBI Taxonomy" id="328185"/>
    <lineage>
        <taxon>Eukaryota</taxon>
        <taxon>Metazoa</taxon>
        <taxon>Ecdysozoa</taxon>
        <taxon>Arthropoda</taxon>
        <taxon>Hexapoda</taxon>
        <taxon>Insecta</taxon>
        <taxon>Pterygota</taxon>
        <taxon>Neoptera</taxon>
        <taxon>Paraneoptera</taxon>
        <taxon>Psocodea</taxon>
        <taxon>Troctomorpha</taxon>
        <taxon>Phthiraptera</taxon>
        <taxon>Amblycera</taxon>
        <taxon>Menoponidae</taxon>
        <taxon>Menopon</taxon>
    </lineage>
</organism>
<comment type="caution">
    <text evidence="1">The sequence shown here is derived from an EMBL/GenBank/DDBJ whole genome shotgun (WGS) entry which is preliminary data.</text>
</comment>
<sequence>MGKMILFAIYADQRDDSVLKMKRTCKHKSSIQCLFHDSCSLHSLVKRAVAGAKSCRGIGRCSFCAEGGPSDLP</sequence>
<name>A0AAW2HFJ9_9NEOP</name>
<evidence type="ECO:0000313" key="1">
    <source>
        <dbReference type="EMBL" id="KAL0268301.1"/>
    </source>
</evidence>
<accession>A0AAW2HFJ9</accession>
<dbReference type="AlphaFoldDB" id="A0AAW2HFJ9"/>
<dbReference type="EMBL" id="JARGDH010000005">
    <property type="protein sequence ID" value="KAL0268301.1"/>
    <property type="molecule type" value="Genomic_DNA"/>
</dbReference>
<gene>
    <name evidence="1" type="ORF">PYX00_010296</name>
</gene>
<protein>
    <submittedName>
        <fullName evidence="1">Uncharacterized protein</fullName>
    </submittedName>
</protein>
<proteinExistence type="predicted"/>